<evidence type="ECO:0000313" key="2">
    <source>
        <dbReference type="Proteomes" id="UP000183410"/>
    </source>
</evidence>
<reference evidence="2" key="1">
    <citation type="submission" date="2016-10" db="EMBL/GenBank/DDBJ databases">
        <authorList>
            <person name="Varghese N."/>
            <person name="Submissions S."/>
        </authorList>
    </citation>
    <scope>NUCLEOTIDE SEQUENCE [LARGE SCALE GENOMIC DNA]</scope>
    <source>
        <strain evidence="2">CGMCC 1.10223</strain>
    </source>
</reference>
<sequence>MSEKNITIIKDVFKNEKNGVLTDGITIIIDGQLKQVLDIISSKESFGDYTETVKEVLFTGINQYVEKYKKEQ</sequence>
<gene>
    <name evidence="1" type="ORF">SAMN04487969_10658</name>
</gene>
<dbReference type="RefSeq" id="WP_046231803.1">
    <property type="nucleotide sequence ID" value="NZ_FONN01000006.1"/>
</dbReference>
<protein>
    <submittedName>
        <fullName evidence="1">Uncharacterized protein</fullName>
    </submittedName>
</protein>
<organism evidence="1 2">
    <name type="scientific">Paenibacillus algorifonticola</name>
    <dbReference type="NCBI Taxonomy" id="684063"/>
    <lineage>
        <taxon>Bacteria</taxon>
        <taxon>Bacillati</taxon>
        <taxon>Bacillota</taxon>
        <taxon>Bacilli</taxon>
        <taxon>Bacillales</taxon>
        <taxon>Paenibacillaceae</taxon>
        <taxon>Paenibacillus</taxon>
    </lineage>
</organism>
<evidence type="ECO:0000313" key="1">
    <source>
        <dbReference type="EMBL" id="SFE74613.1"/>
    </source>
</evidence>
<keyword evidence="2" id="KW-1185">Reference proteome</keyword>
<name>A0A1I2D3H6_9BACL</name>
<dbReference type="AlphaFoldDB" id="A0A1I2D3H6"/>
<dbReference type="OrthoDB" id="2901859at2"/>
<accession>A0A1I2D3H6</accession>
<dbReference type="Proteomes" id="UP000183410">
    <property type="component" value="Unassembled WGS sequence"/>
</dbReference>
<dbReference type="EMBL" id="FONN01000006">
    <property type="protein sequence ID" value="SFE74613.1"/>
    <property type="molecule type" value="Genomic_DNA"/>
</dbReference>
<proteinExistence type="predicted"/>